<evidence type="ECO:0000313" key="2">
    <source>
        <dbReference type="EMBL" id="PSS14266.1"/>
    </source>
</evidence>
<reference evidence="3" key="2">
    <citation type="journal article" date="2018" name="BMC Genomics">
        <title>A manually annotated Actinidia chinensis var. chinensis (kiwifruit) genome highlights the challenges associated with draft genomes and gene prediction in plants.</title>
        <authorList>
            <person name="Pilkington S.M."/>
            <person name="Crowhurst R."/>
            <person name="Hilario E."/>
            <person name="Nardozza S."/>
            <person name="Fraser L."/>
            <person name="Peng Y."/>
            <person name="Gunaseelan K."/>
            <person name="Simpson R."/>
            <person name="Tahir J."/>
            <person name="Deroles S.C."/>
            <person name="Templeton K."/>
            <person name="Luo Z."/>
            <person name="Davy M."/>
            <person name="Cheng C."/>
            <person name="McNeilage M."/>
            <person name="Scaglione D."/>
            <person name="Liu Y."/>
            <person name="Zhang Q."/>
            <person name="Datson P."/>
            <person name="De Silva N."/>
            <person name="Gardiner S.E."/>
            <person name="Bassett H."/>
            <person name="Chagne D."/>
            <person name="McCallum J."/>
            <person name="Dzierzon H."/>
            <person name="Deng C."/>
            <person name="Wang Y.Y."/>
            <person name="Barron L."/>
            <person name="Manako K."/>
            <person name="Bowen J."/>
            <person name="Foster T.M."/>
            <person name="Erridge Z.A."/>
            <person name="Tiffin H."/>
            <person name="Waite C.N."/>
            <person name="Davies K.M."/>
            <person name="Grierson E.P."/>
            <person name="Laing W.A."/>
            <person name="Kirk R."/>
            <person name="Chen X."/>
            <person name="Wood M."/>
            <person name="Montefiori M."/>
            <person name="Brummell D.A."/>
            <person name="Schwinn K.E."/>
            <person name="Catanach A."/>
            <person name="Fullerton C."/>
            <person name="Li D."/>
            <person name="Meiyalaghan S."/>
            <person name="Nieuwenhuizen N."/>
            <person name="Read N."/>
            <person name="Prakash R."/>
            <person name="Hunter D."/>
            <person name="Zhang H."/>
            <person name="McKenzie M."/>
            <person name="Knabel M."/>
            <person name="Harris A."/>
            <person name="Allan A.C."/>
            <person name="Gleave A."/>
            <person name="Chen A."/>
            <person name="Janssen B.J."/>
            <person name="Plunkett B."/>
            <person name="Ampomah-Dwamena C."/>
            <person name="Voogd C."/>
            <person name="Leif D."/>
            <person name="Lafferty D."/>
            <person name="Souleyre E.J.F."/>
            <person name="Varkonyi-Gasic E."/>
            <person name="Gambi F."/>
            <person name="Hanley J."/>
            <person name="Yao J.L."/>
            <person name="Cheung J."/>
            <person name="David K.M."/>
            <person name="Warren B."/>
            <person name="Marsh K."/>
            <person name="Snowden K.C."/>
            <person name="Lin-Wang K."/>
            <person name="Brian L."/>
            <person name="Martinez-Sanchez M."/>
            <person name="Wang M."/>
            <person name="Ileperuma N."/>
            <person name="Macnee N."/>
            <person name="Campin R."/>
            <person name="McAtee P."/>
            <person name="Drummond R.S.M."/>
            <person name="Espley R.V."/>
            <person name="Ireland H.S."/>
            <person name="Wu R."/>
            <person name="Atkinson R.G."/>
            <person name="Karunairetnam S."/>
            <person name="Bulley S."/>
            <person name="Chunkath S."/>
            <person name="Hanley Z."/>
            <person name="Storey R."/>
            <person name="Thrimawithana A.H."/>
            <person name="Thomson S."/>
            <person name="David C."/>
            <person name="Testolin R."/>
            <person name="Huang H."/>
            <person name="Hellens R.P."/>
            <person name="Schaffer R.J."/>
        </authorList>
    </citation>
    <scope>NUCLEOTIDE SEQUENCE [LARGE SCALE GENOMIC DNA]</scope>
    <source>
        <strain evidence="3">cv. Red5</strain>
    </source>
</reference>
<dbReference type="Proteomes" id="UP000241394">
    <property type="component" value="Chromosome LG13"/>
</dbReference>
<feature type="region of interest" description="Disordered" evidence="1">
    <location>
        <begin position="16"/>
        <end position="47"/>
    </location>
</feature>
<gene>
    <name evidence="2" type="ORF">CEY00_Acc14863</name>
</gene>
<evidence type="ECO:0000256" key="1">
    <source>
        <dbReference type="SAM" id="MobiDB-lite"/>
    </source>
</evidence>
<keyword evidence="3" id="KW-1185">Reference proteome</keyword>
<sequence length="178" mass="17296">MPDKWQGCCNDFGNTARPYRTPRSRSYTPPLGHVPPVTGAGARRGRRRGAVDEADAVGGEVEVAAVVEAELGEGGWGGASGAGALDAAAAVAGGAGEAAVGVGAGGAGPDAAGPVLFGAGEGAVGELVEVEPAALEDGVAGVGLDGGPDGVGTVVDYGYYEVRVGCMGAGGEEEEERE</sequence>
<name>A0A2R6QT11_ACTCC</name>
<dbReference type="AlphaFoldDB" id="A0A2R6QT11"/>
<protein>
    <submittedName>
        <fullName evidence="2">Osmotin-like protein</fullName>
    </submittedName>
</protein>
<accession>A0A2R6QT11</accession>
<proteinExistence type="predicted"/>
<reference evidence="2 3" key="1">
    <citation type="submission" date="2017-07" db="EMBL/GenBank/DDBJ databases">
        <title>An improved, manually edited Actinidia chinensis var. chinensis (kiwifruit) genome highlights the challenges associated with draft genomes and gene prediction in plants.</title>
        <authorList>
            <person name="Pilkington S."/>
            <person name="Crowhurst R."/>
            <person name="Hilario E."/>
            <person name="Nardozza S."/>
            <person name="Fraser L."/>
            <person name="Peng Y."/>
            <person name="Gunaseelan K."/>
            <person name="Simpson R."/>
            <person name="Tahir J."/>
            <person name="Deroles S."/>
            <person name="Templeton K."/>
            <person name="Luo Z."/>
            <person name="Davy M."/>
            <person name="Cheng C."/>
            <person name="Mcneilage M."/>
            <person name="Scaglione D."/>
            <person name="Liu Y."/>
            <person name="Zhang Q."/>
            <person name="Datson P."/>
            <person name="De Silva N."/>
            <person name="Gardiner S."/>
            <person name="Bassett H."/>
            <person name="Chagne D."/>
            <person name="Mccallum J."/>
            <person name="Dzierzon H."/>
            <person name="Deng C."/>
            <person name="Wang Y.-Y."/>
            <person name="Barron N."/>
            <person name="Manako K."/>
            <person name="Bowen J."/>
            <person name="Foster T."/>
            <person name="Erridge Z."/>
            <person name="Tiffin H."/>
            <person name="Waite C."/>
            <person name="Davies K."/>
            <person name="Grierson E."/>
            <person name="Laing W."/>
            <person name="Kirk R."/>
            <person name="Chen X."/>
            <person name="Wood M."/>
            <person name="Montefiori M."/>
            <person name="Brummell D."/>
            <person name="Schwinn K."/>
            <person name="Catanach A."/>
            <person name="Fullerton C."/>
            <person name="Li D."/>
            <person name="Meiyalaghan S."/>
            <person name="Nieuwenhuizen N."/>
            <person name="Read N."/>
            <person name="Prakash R."/>
            <person name="Hunter D."/>
            <person name="Zhang H."/>
            <person name="Mckenzie M."/>
            <person name="Knabel M."/>
            <person name="Harris A."/>
            <person name="Allan A."/>
            <person name="Chen A."/>
            <person name="Janssen B."/>
            <person name="Plunkett B."/>
            <person name="Dwamena C."/>
            <person name="Voogd C."/>
            <person name="Leif D."/>
            <person name="Lafferty D."/>
            <person name="Souleyre E."/>
            <person name="Varkonyi-Gasic E."/>
            <person name="Gambi F."/>
            <person name="Hanley J."/>
            <person name="Yao J.-L."/>
            <person name="Cheung J."/>
            <person name="David K."/>
            <person name="Warren B."/>
            <person name="Marsh K."/>
            <person name="Snowden K."/>
            <person name="Lin-Wang K."/>
            <person name="Brian L."/>
            <person name="Martinez-Sanchez M."/>
            <person name="Wang M."/>
            <person name="Ileperuma N."/>
            <person name="Macnee N."/>
            <person name="Campin R."/>
            <person name="Mcatee P."/>
            <person name="Drummond R."/>
            <person name="Espley R."/>
            <person name="Ireland H."/>
            <person name="Wu R."/>
            <person name="Atkinson R."/>
            <person name="Karunairetnam S."/>
            <person name="Bulley S."/>
            <person name="Chunkath S."/>
            <person name="Hanley Z."/>
            <person name="Storey R."/>
            <person name="Thrimawithana A."/>
            <person name="Thomson S."/>
            <person name="David C."/>
            <person name="Testolin R."/>
        </authorList>
    </citation>
    <scope>NUCLEOTIDE SEQUENCE [LARGE SCALE GENOMIC DNA]</scope>
    <source>
        <strain evidence="3">cv. Red5</strain>
        <tissue evidence="2">Young leaf</tissue>
    </source>
</reference>
<comment type="caution">
    <text evidence="2">The sequence shown here is derived from an EMBL/GenBank/DDBJ whole genome shotgun (WGS) entry which is preliminary data.</text>
</comment>
<evidence type="ECO:0000313" key="3">
    <source>
        <dbReference type="Proteomes" id="UP000241394"/>
    </source>
</evidence>
<organism evidence="2 3">
    <name type="scientific">Actinidia chinensis var. chinensis</name>
    <name type="common">Chinese soft-hair kiwi</name>
    <dbReference type="NCBI Taxonomy" id="1590841"/>
    <lineage>
        <taxon>Eukaryota</taxon>
        <taxon>Viridiplantae</taxon>
        <taxon>Streptophyta</taxon>
        <taxon>Embryophyta</taxon>
        <taxon>Tracheophyta</taxon>
        <taxon>Spermatophyta</taxon>
        <taxon>Magnoliopsida</taxon>
        <taxon>eudicotyledons</taxon>
        <taxon>Gunneridae</taxon>
        <taxon>Pentapetalae</taxon>
        <taxon>asterids</taxon>
        <taxon>Ericales</taxon>
        <taxon>Actinidiaceae</taxon>
        <taxon>Actinidia</taxon>
    </lineage>
</organism>
<dbReference type="EMBL" id="NKQK01000013">
    <property type="protein sequence ID" value="PSS14266.1"/>
    <property type="molecule type" value="Genomic_DNA"/>
</dbReference>
<dbReference type="Gramene" id="PSS14266">
    <property type="protein sequence ID" value="PSS14266"/>
    <property type="gene ID" value="CEY00_Acc14863"/>
</dbReference>
<dbReference type="InParanoid" id="A0A2R6QT11"/>